<keyword evidence="3" id="KW-1185">Reference proteome</keyword>
<dbReference type="Proteomes" id="UP000335636">
    <property type="component" value="Unassembled WGS sequence"/>
</dbReference>
<sequence>MEERQGAQQGRRHHAGEYLQSILSRNMRTMVEGEFPGNESQTCVRSGESLEPQGSVRTL</sequence>
<accession>A0A5E4BNG7</accession>
<feature type="region of interest" description="Disordered" evidence="1">
    <location>
        <begin position="33"/>
        <end position="59"/>
    </location>
</feature>
<name>A0A5E4BNG7_MARMO</name>
<comment type="caution">
    <text evidence="2">The sequence shown here is derived from an EMBL/GenBank/DDBJ whole genome shotgun (WGS) entry which is preliminary data.</text>
</comment>
<dbReference type="EMBL" id="CABDUW010000497">
    <property type="protein sequence ID" value="VTJ70212.1"/>
    <property type="molecule type" value="Genomic_DNA"/>
</dbReference>
<evidence type="ECO:0000256" key="1">
    <source>
        <dbReference type="SAM" id="MobiDB-lite"/>
    </source>
</evidence>
<protein>
    <submittedName>
        <fullName evidence="2">Uncharacterized protein</fullName>
    </submittedName>
</protein>
<organism evidence="2 3">
    <name type="scientific">Marmota monax</name>
    <name type="common">Woodchuck</name>
    <dbReference type="NCBI Taxonomy" id="9995"/>
    <lineage>
        <taxon>Eukaryota</taxon>
        <taxon>Metazoa</taxon>
        <taxon>Chordata</taxon>
        <taxon>Craniata</taxon>
        <taxon>Vertebrata</taxon>
        <taxon>Euteleostomi</taxon>
        <taxon>Mammalia</taxon>
        <taxon>Eutheria</taxon>
        <taxon>Euarchontoglires</taxon>
        <taxon>Glires</taxon>
        <taxon>Rodentia</taxon>
        <taxon>Sciuromorpha</taxon>
        <taxon>Sciuridae</taxon>
        <taxon>Xerinae</taxon>
        <taxon>Marmotini</taxon>
        <taxon>Marmota</taxon>
    </lineage>
</organism>
<feature type="non-terminal residue" evidence="2">
    <location>
        <position position="59"/>
    </location>
</feature>
<gene>
    <name evidence="2" type="ORF">MONAX_5E021108</name>
</gene>
<evidence type="ECO:0000313" key="3">
    <source>
        <dbReference type="Proteomes" id="UP000335636"/>
    </source>
</evidence>
<reference evidence="2" key="1">
    <citation type="submission" date="2019-04" db="EMBL/GenBank/DDBJ databases">
        <authorList>
            <person name="Alioto T."/>
            <person name="Alioto T."/>
        </authorList>
    </citation>
    <scope>NUCLEOTIDE SEQUENCE [LARGE SCALE GENOMIC DNA]</scope>
</reference>
<evidence type="ECO:0000313" key="2">
    <source>
        <dbReference type="EMBL" id="VTJ70212.1"/>
    </source>
</evidence>
<dbReference type="AlphaFoldDB" id="A0A5E4BNG7"/>
<proteinExistence type="predicted"/>